<dbReference type="Gene3D" id="2.60.120.680">
    <property type="entry name" value="GOLD domain"/>
    <property type="match status" value="1"/>
</dbReference>
<dbReference type="InterPro" id="IPR009038">
    <property type="entry name" value="GOLD_dom"/>
</dbReference>
<gene>
    <name evidence="2" type="ORF">HNY73_008597</name>
</gene>
<dbReference type="EMBL" id="JABXBU010000015">
    <property type="protein sequence ID" value="KAF8786952.1"/>
    <property type="molecule type" value="Genomic_DNA"/>
</dbReference>
<dbReference type="Proteomes" id="UP000807504">
    <property type="component" value="Unassembled WGS sequence"/>
</dbReference>
<dbReference type="SUPFAM" id="SSF101576">
    <property type="entry name" value="Supernatant protein factor (SPF), C-terminal domain"/>
    <property type="match status" value="1"/>
</dbReference>
<feature type="domain" description="GOLD" evidence="1">
    <location>
        <begin position="275"/>
        <end position="375"/>
    </location>
</feature>
<evidence type="ECO:0000313" key="3">
    <source>
        <dbReference type="Proteomes" id="UP000807504"/>
    </source>
</evidence>
<dbReference type="SUPFAM" id="SSF46938">
    <property type="entry name" value="CRAL/TRIO N-terminal domain"/>
    <property type="match status" value="1"/>
</dbReference>
<dbReference type="GO" id="GO:0005737">
    <property type="term" value="C:cytoplasm"/>
    <property type="evidence" value="ECO:0007669"/>
    <property type="project" value="TreeGrafter"/>
</dbReference>
<dbReference type="InterPro" id="IPR051064">
    <property type="entry name" value="SEC14/CRAL-TRIO_domain"/>
</dbReference>
<dbReference type="InterPro" id="IPR036273">
    <property type="entry name" value="CRAL/TRIO_N_dom_sf"/>
</dbReference>
<evidence type="ECO:0000259" key="1">
    <source>
        <dbReference type="PROSITE" id="PS50866"/>
    </source>
</evidence>
<sequence length="387" mass="45423">MTLADFTPEEQAVIDEFGRRTIERALFGKNTHLSLCKRLFSLFSARDYNLTEAESMLRRHLVWRKEFGLDTILTDYTPSEVLVKYVSTCLMCFDKTGCTVRYIDCGRLDCKGLWNCAKKQDCLKYFSYRIEQDFQELRKRNEKLQKQIFLPIFNFENLSYATATNMKRLCGGQFSRKTESANLGPQWEKNFNFFSFKLLFFFKSPSSGFSKIRIYGADGWQEELLKFIDADVLPAFLGGNKTDPDGNPLCKTFVKHGEPIPKKYYMANEKKKLRVGCEKLTILPFSKEEISFEVKEENSNLQWEFEVKSRDIDFSLHFKGDNFEIVELIPKQRIDTNFETEKGLFKCEKTGTYTMLLDNTYSWIHSKEVYYKAAIRPPNDDKNEQWD</sequence>
<dbReference type="AlphaFoldDB" id="A0A8T0F9A5"/>
<organism evidence="2 3">
    <name type="scientific">Argiope bruennichi</name>
    <name type="common">Wasp spider</name>
    <name type="synonym">Aranea bruennichi</name>
    <dbReference type="NCBI Taxonomy" id="94029"/>
    <lineage>
        <taxon>Eukaryota</taxon>
        <taxon>Metazoa</taxon>
        <taxon>Ecdysozoa</taxon>
        <taxon>Arthropoda</taxon>
        <taxon>Chelicerata</taxon>
        <taxon>Arachnida</taxon>
        <taxon>Araneae</taxon>
        <taxon>Araneomorphae</taxon>
        <taxon>Entelegynae</taxon>
        <taxon>Araneoidea</taxon>
        <taxon>Araneidae</taxon>
        <taxon>Argiope</taxon>
    </lineage>
</organism>
<dbReference type="Gene3D" id="3.40.525.10">
    <property type="entry name" value="CRAL-TRIO lipid binding domain"/>
    <property type="match status" value="2"/>
</dbReference>
<dbReference type="PANTHER" id="PTHR23324:SF83">
    <property type="entry name" value="SEC14-LIKE PROTEIN 2"/>
    <property type="match status" value="1"/>
</dbReference>
<dbReference type="PROSITE" id="PS50866">
    <property type="entry name" value="GOLD"/>
    <property type="match status" value="1"/>
</dbReference>
<keyword evidence="3" id="KW-1185">Reference proteome</keyword>
<reference evidence="2" key="2">
    <citation type="submission" date="2020-06" db="EMBL/GenBank/DDBJ databases">
        <authorList>
            <person name="Sheffer M."/>
        </authorList>
    </citation>
    <scope>NUCLEOTIDE SEQUENCE</scope>
</reference>
<protein>
    <submittedName>
        <fullName evidence="2">SEC14-like protein 4 like protein</fullName>
    </submittedName>
</protein>
<dbReference type="SUPFAM" id="SSF52087">
    <property type="entry name" value="CRAL/TRIO domain"/>
    <property type="match status" value="2"/>
</dbReference>
<reference evidence="2" key="1">
    <citation type="journal article" date="2020" name="bioRxiv">
        <title>Chromosome-level reference genome of the European wasp spider Argiope bruennichi: a resource for studies on range expansion and evolutionary adaptation.</title>
        <authorList>
            <person name="Sheffer M.M."/>
            <person name="Hoppe A."/>
            <person name="Krehenwinkel H."/>
            <person name="Uhl G."/>
            <person name="Kuss A.W."/>
            <person name="Jensen L."/>
            <person name="Jensen C."/>
            <person name="Gillespie R.G."/>
            <person name="Hoff K.J."/>
            <person name="Prost S."/>
        </authorList>
    </citation>
    <scope>NUCLEOTIDE SEQUENCE</scope>
</reference>
<evidence type="ECO:0000313" key="2">
    <source>
        <dbReference type="EMBL" id="KAF8786952.1"/>
    </source>
</evidence>
<dbReference type="InterPro" id="IPR036865">
    <property type="entry name" value="CRAL-TRIO_dom_sf"/>
</dbReference>
<name>A0A8T0F9A5_ARGBR</name>
<dbReference type="InterPro" id="IPR036598">
    <property type="entry name" value="GOLD_dom_sf"/>
</dbReference>
<comment type="caution">
    <text evidence="2">The sequence shown here is derived from an EMBL/GenBank/DDBJ whole genome shotgun (WGS) entry which is preliminary data.</text>
</comment>
<accession>A0A8T0F9A5</accession>
<proteinExistence type="predicted"/>
<dbReference type="PANTHER" id="PTHR23324">
    <property type="entry name" value="SEC14 RELATED PROTEIN"/>
    <property type="match status" value="1"/>
</dbReference>